<accession>A0A9D7STH3</accession>
<proteinExistence type="predicted"/>
<evidence type="ECO:0000313" key="2">
    <source>
        <dbReference type="Proteomes" id="UP000808337"/>
    </source>
</evidence>
<protein>
    <submittedName>
        <fullName evidence="1">Uncharacterized protein</fullName>
    </submittedName>
</protein>
<gene>
    <name evidence="1" type="ORF">IPP15_03750</name>
</gene>
<dbReference type="GO" id="GO:0008408">
    <property type="term" value="F:3'-5' exonuclease activity"/>
    <property type="evidence" value="ECO:0007669"/>
    <property type="project" value="InterPro"/>
</dbReference>
<dbReference type="GO" id="GO:0003887">
    <property type="term" value="F:DNA-directed DNA polymerase activity"/>
    <property type="evidence" value="ECO:0007669"/>
    <property type="project" value="InterPro"/>
</dbReference>
<sequence>MTPFATYIIPESTIKETSQPSKWLWIIVDQPLLPPHEELLQKICEALKADFSQSVKVIVCSNDDNIILSGLNSESASLVISFGIQPSSLGIWIDLNSQGIRYLESFCFILTISLADLINQPAAKKQLWSSMQSYIHLKLNDQKNKESGL</sequence>
<dbReference type="GO" id="GO:0006260">
    <property type="term" value="P:DNA replication"/>
    <property type="evidence" value="ECO:0007669"/>
    <property type="project" value="InterPro"/>
</dbReference>
<comment type="caution">
    <text evidence="1">The sequence shown here is derived from an EMBL/GenBank/DDBJ whole genome shotgun (WGS) entry which is preliminary data.</text>
</comment>
<dbReference type="Gene3D" id="3.40.50.10220">
    <property type="entry name" value="DNA polymerase III, psi subunit"/>
    <property type="match status" value="1"/>
</dbReference>
<dbReference type="EMBL" id="JADKGY010000001">
    <property type="protein sequence ID" value="MBK9981532.1"/>
    <property type="molecule type" value="Genomic_DNA"/>
</dbReference>
<organism evidence="1 2">
    <name type="scientific">Candidatus Opimibacter skivensis</name>
    <dbReference type="NCBI Taxonomy" id="2982028"/>
    <lineage>
        <taxon>Bacteria</taxon>
        <taxon>Pseudomonadati</taxon>
        <taxon>Bacteroidota</taxon>
        <taxon>Saprospiria</taxon>
        <taxon>Saprospirales</taxon>
        <taxon>Saprospiraceae</taxon>
        <taxon>Candidatus Opimibacter</taxon>
    </lineage>
</organism>
<reference evidence="1 2" key="1">
    <citation type="submission" date="2020-10" db="EMBL/GenBank/DDBJ databases">
        <title>Connecting structure to function with the recovery of over 1000 high-quality activated sludge metagenome-assembled genomes encoding full-length rRNA genes using long-read sequencing.</title>
        <authorList>
            <person name="Singleton C.M."/>
            <person name="Petriglieri F."/>
            <person name="Kristensen J.M."/>
            <person name="Kirkegaard R.H."/>
            <person name="Michaelsen T.Y."/>
            <person name="Andersen M.H."/>
            <person name="Karst S.M."/>
            <person name="Dueholm M.S."/>
            <person name="Nielsen P.H."/>
            <person name="Albertsen M."/>
        </authorList>
    </citation>
    <scope>NUCLEOTIDE SEQUENCE [LARGE SCALE GENOMIC DNA]</scope>
    <source>
        <strain evidence="1">Ribe_18-Q3-R11-54_MAXAC.273</strain>
    </source>
</reference>
<name>A0A9D7STH3_9BACT</name>
<dbReference type="Proteomes" id="UP000808337">
    <property type="component" value="Unassembled WGS sequence"/>
</dbReference>
<dbReference type="InterPro" id="IPR036654">
    <property type="entry name" value="DNA_pol_III_psi_sf"/>
</dbReference>
<dbReference type="AlphaFoldDB" id="A0A9D7STH3"/>
<evidence type="ECO:0000313" key="1">
    <source>
        <dbReference type="EMBL" id="MBK9981532.1"/>
    </source>
</evidence>